<protein>
    <submittedName>
        <fullName evidence="2">Uncharacterized protein</fullName>
    </submittedName>
</protein>
<dbReference type="AlphaFoldDB" id="M0EBS1"/>
<dbReference type="STRING" id="1227465.C463_06532"/>
<dbReference type="RefSeq" id="WP_008442167.1">
    <property type="nucleotide sequence ID" value="NZ_AOJK01000033.1"/>
</dbReference>
<feature type="transmembrane region" description="Helical" evidence="1">
    <location>
        <begin position="141"/>
        <end position="165"/>
    </location>
</feature>
<evidence type="ECO:0000313" key="3">
    <source>
        <dbReference type="Proteomes" id="UP000011586"/>
    </source>
</evidence>
<accession>M0EBS1</accession>
<dbReference type="Proteomes" id="UP000011586">
    <property type="component" value="Unassembled WGS sequence"/>
</dbReference>
<dbReference type="PATRIC" id="fig|1227465.4.peg.1281"/>
<keyword evidence="3" id="KW-1185">Reference proteome</keyword>
<comment type="caution">
    <text evidence="2">The sequence shown here is derived from an EMBL/GenBank/DDBJ whole genome shotgun (WGS) entry which is preliminary data.</text>
</comment>
<feature type="transmembrane region" description="Helical" evidence="1">
    <location>
        <begin position="100"/>
        <end position="121"/>
    </location>
</feature>
<evidence type="ECO:0000256" key="1">
    <source>
        <dbReference type="SAM" id="Phobius"/>
    </source>
</evidence>
<proteinExistence type="predicted"/>
<keyword evidence="1" id="KW-0472">Membrane</keyword>
<name>M0EBS1_9EURY</name>
<organism evidence="2 3">
    <name type="scientific">Halorubrum californiense DSM 19288</name>
    <dbReference type="NCBI Taxonomy" id="1227465"/>
    <lineage>
        <taxon>Archaea</taxon>
        <taxon>Methanobacteriati</taxon>
        <taxon>Methanobacteriota</taxon>
        <taxon>Stenosarchaea group</taxon>
        <taxon>Halobacteria</taxon>
        <taxon>Halobacteriales</taxon>
        <taxon>Haloferacaceae</taxon>
        <taxon>Halorubrum</taxon>
    </lineage>
</organism>
<evidence type="ECO:0000313" key="2">
    <source>
        <dbReference type="EMBL" id="ELZ45256.1"/>
    </source>
</evidence>
<dbReference type="EMBL" id="AOJK01000033">
    <property type="protein sequence ID" value="ELZ45256.1"/>
    <property type="molecule type" value="Genomic_DNA"/>
</dbReference>
<keyword evidence="1" id="KW-0812">Transmembrane</keyword>
<sequence length="174" mass="19404">MNDPLDNADLGDEATVSETSRIPLWQLEDDDHTYGSDRTVTRRELVYTQVVTNDNGNDELEVTVEADVMKRLPREWDRSTEPRTDTERQKERSKLWAHRAIRAVSILVPIGLMTVITNHVMGRLVGGMTINGETIEPPGVLETALVIAAISLLTLLLMSITSGVLQRKIGVSNR</sequence>
<reference evidence="2 3" key="1">
    <citation type="journal article" date="2014" name="PLoS Genet.">
        <title>Phylogenetically driven sequencing of extremely halophilic archaea reveals strategies for static and dynamic osmo-response.</title>
        <authorList>
            <person name="Becker E.A."/>
            <person name="Seitzer P.M."/>
            <person name="Tritt A."/>
            <person name="Larsen D."/>
            <person name="Krusor M."/>
            <person name="Yao A.I."/>
            <person name="Wu D."/>
            <person name="Madern D."/>
            <person name="Eisen J.A."/>
            <person name="Darling A.E."/>
            <person name="Facciotti M.T."/>
        </authorList>
    </citation>
    <scope>NUCLEOTIDE SEQUENCE [LARGE SCALE GENOMIC DNA]</scope>
    <source>
        <strain evidence="2 3">DSM 19288</strain>
    </source>
</reference>
<keyword evidence="1" id="KW-1133">Transmembrane helix</keyword>
<gene>
    <name evidence="2" type="ORF">C463_06532</name>
</gene>